<dbReference type="AlphaFoldDB" id="N1QLE9"/>
<dbReference type="EMBL" id="KB456265">
    <property type="protein sequence ID" value="EMF12046.1"/>
    <property type="molecule type" value="Genomic_DNA"/>
</dbReference>
<evidence type="ECO:0000313" key="3">
    <source>
        <dbReference type="Proteomes" id="UP000016931"/>
    </source>
</evidence>
<dbReference type="CDD" id="cd01908">
    <property type="entry name" value="YafJ"/>
    <property type="match status" value="1"/>
</dbReference>
<feature type="domain" description="Glutamine amidotransferase type-2" evidence="1">
    <location>
        <begin position="2"/>
        <end position="351"/>
    </location>
</feature>
<dbReference type="OrthoDB" id="444432at2759"/>
<dbReference type="GO" id="GO:0061672">
    <property type="term" value="C:glutathione hydrolase complex"/>
    <property type="evidence" value="ECO:0007669"/>
    <property type="project" value="TreeGrafter"/>
</dbReference>
<dbReference type="GO" id="GO:0005737">
    <property type="term" value="C:cytoplasm"/>
    <property type="evidence" value="ECO:0007669"/>
    <property type="project" value="TreeGrafter"/>
</dbReference>
<keyword evidence="2" id="KW-0378">Hydrolase</keyword>
<dbReference type="GeneID" id="27902934"/>
<dbReference type="InterPro" id="IPR017932">
    <property type="entry name" value="GATase_2_dom"/>
</dbReference>
<proteinExistence type="predicted"/>
<dbReference type="InterPro" id="IPR029055">
    <property type="entry name" value="Ntn_hydrolases_N"/>
</dbReference>
<evidence type="ECO:0000313" key="2">
    <source>
        <dbReference type="EMBL" id="EMF12046.1"/>
    </source>
</evidence>
<gene>
    <name evidence="2" type="ORF">SEPMUDRAFT_149832</name>
</gene>
<dbReference type="PANTHER" id="PTHR43187:SF1">
    <property type="entry name" value="GLUTAMINE AMIDOTRANSFERASE DUG3-RELATED"/>
    <property type="match status" value="1"/>
</dbReference>
<name>N1QLE9_SPHMS</name>
<dbReference type="Gene3D" id="3.60.20.10">
    <property type="entry name" value="Glutamine Phosphoribosylpyrophosphate, subunit 1, domain 1"/>
    <property type="match status" value="1"/>
</dbReference>
<dbReference type="GO" id="GO:0008242">
    <property type="term" value="F:omega peptidase activity"/>
    <property type="evidence" value="ECO:0007669"/>
    <property type="project" value="TreeGrafter"/>
</dbReference>
<reference evidence="2 3" key="1">
    <citation type="journal article" date="2012" name="PLoS Pathog.">
        <title>Diverse lifestyles and strategies of plant pathogenesis encoded in the genomes of eighteen Dothideomycetes fungi.</title>
        <authorList>
            <person name="Ohm R.A."/>
            <person name="Feau N."/>
            <person name="Henrissat B."/>
            <person name="Schoch C.L."/>
            <person name="Horwitz B.A."/>
            <person name="Barry K.W."/>
            <person name="Condon B.J."/>
            <person name="Copeland A.C."/>
            <person name="Dhillon B."/>
            <person name="Glaser F."/>
            <person name="Hesse C.N."/>
            <person name="Kosti I."/>
            <person name="LaButti K."/>
            <person name="Lindquist E.A."/>
            <person name="Lucas S."/>
            <person name="Salamov A.A."/>
            <person name="Bradshaw R.E."/>
            <person name="Ciuffetti L."/>
            <person name="Hamelin R.C."/>
            <person name="Kema G.H.J."/>
            <person name="Lawrence C."/>
            <person name="Scott J.A."/>
            <person name="Spatafora J.W."/>
            <person name="Turgeon B.G."/>
            <person name="de Wit P.J.G.M."/>
            <person name="Zhong S."/>
            <person name="Goodwin S.B."/>
            <person name="Grigoriev I.V."/>
        </authorList>
    </citation>
    <scope>NUCLEOTIDE SEQUENCE [LARGE SCALE GENOMIC DNA]</scope>
    <source>
        <strain evidence="2 3">SO2202</strain>
    </source>
</reference>
<dbReference type="GO" id="GO:0006751">
    <property type="term" value="P:glutathione catabolic process"/>
    <property type="evidence" value="ECO:0007669"/>
    <property type="project" value="TreeGrafter"/>
</dbReference>
<protein>
    <submittedName>
        <fullName evidence="2">N-terminal nucleophile aminohydrolase</fullName>
    </submittedName>
</protein>
<dbReference type="eggNOG" id="KOG1268">
    <property type="taxonomic scope" value="Eukaryota"/>
</dbReference>
<keyword evidence="3" id="KW-1185">Reference proteome</keyword>
<dbReference type="Proteomes" id="UP000016931">
    <property type="component" value="Unassembled WGS sequence"/>
</dbReference>
<evidence type="ECO:0000259" key="1">
    <source>
        <dbReference type="PROSITE" id="PS51278"/>
    </source>
</evidence>
<dbReference type="STRING" id="692275.N1QLE9"/>
<dbReference type="OMA" id="CSEHYLP"/>
<dbReference type="SUPFAM" id="SSF56235">
    <property type="entry name" value="N-terminal nucleophile aminohydrolases (Ntn hydrolases)"/>
    <property type="match status" value="1"/>
</dbReference>
<dbReference type="PROSITE" id="PS51278">
    <property type="entry name" value="GATASE_TYPE_2"/>
    <property type="match status" value="1"/>
</dbReference>
<dbReference type="HOGENOM" id="CLU_042555_1_1_1"/>
<organism evidence="2 3">
    <name type="scientific">Sphaerulina musiva (strain SO2202)</name>
    <name type="common">Poplar stem canker fungus</name>
    <name type="synonym">Septoria musiva</name>
    <dbReference type="NCBI Taxonomy" id="692275"/>
    <lineage>
        <taxon>Eukaryota</taxon>
        <taxon>Fungi</taxon>
        <taxon>Dikarya</taxon>
        <taxon>Ascomycota</taxon>
        <taxon>Pezizomycotina</taxon>
        <taxon>Dothideomycetes</taxon>
        <taxon>Dothideomycetidae</taxon>
        <taxon>Mycosphaerellales</taxon>
        <taxon>Mycosphaerellaceae</taxon>
        <taxon>Sphaerulina</taxon>
    </lineage>
</organism>
<dbReference type="PANTHER" id="PTHR43187">
    <property type="entry name" value="GLUTAMINE AMIDOTRANSFERASE DUG3-RELATED"/>
    <property type="match status" value="1"/>
</dbReference>
<sequence>MCRWFAYISSTEPCLLEDVLVSPQHSLVKQVSDHYLPKLVPHKGDQPAEDDAKARNIVFNFDGLGIAWYTSSNADFELADTGESADGTQKDGLRPALYKTIQPPRNDGNFLSICANTETRVLFGHIRASSGTAIATTNNHPFVFGRHTFMHNGAASDFQQIKRAVIHEMSEAAYARVYGGTDSEHIAGLYMTYLTSSGDASTFENIYSPQEMTAALHKAVATIIGLQHKILGSAKRANSLNLCATDGVHLIAYRFRNHKTSQPPSLYYSTKAGVTLNRKYPDNADGVARPQRYVGIPEERHGDHLIVASEPSTYKENDWELIGRNQYLVSGPSGIFEVQDCPYGAGWDGLD</sequence>
<accession>N1QLE9</accession>
<dbReference type="InterPro" id="IPR052373">
    <property type="entry name" value="Gamma-glu_amide_hydrolase"/>
</dbReference>
<dbReference type="RefSeq" id="XP_016760167.1">
    <property type="nucleotide sequence ID" value="XM_016905797.1"/>
</dbReference>